<organism evidence="2 3">
    <name type="scientific">Alicyclobacillus cellulosilyticus</name>
    <dbReference type="NCBI Taxonomy" id="1003997"/>
    <lineage>
        <taxon>Bacteria</taxon>
        <taxon>Bacillati</taxon>
        <taxon>Bacillota</taxon>
        <taxon>Bacilli</taxon>
        <taxon>Bacillales</taxon>
        <taxon>Alicyclobacillaceae</taxon>
        <taxon>Alicyclobacillus</taxon>
    </lineage>
</organism>
<dbReference type="PANTHER" id="PTHR35337:SF1">
    <property type="entry name" value="SLR1478 PROTEIN"/>
    <property type="match status" value="1"/>
</dbReference>
<dbReference type="PANTHER" id="PTHR35337">
    <property type="entry name" value="SLR1478 PROTEIN"/>
    <property type="match status" value="1"/>
</dbReference>
<accession>A0A917KFB1</accession>
<feature type="transmembrane region" description="Helical" evidence="1">
    <location>
        <begin position="103"/>
        <end position="123"/>
    </location>
</feature>
<name>A0A917KFB1_9BACL</name>
<keyword evidence="3" id="KW-1185">Reference proteome</keyword>
<dbReference type="Pfam" id="PF01944">
    <property type="entry name" value="SpoIIM"/>
    <property type="match status" value="1"/>
</dbReference>
<evidence type="ECO:0000256" key="1">
    <source>
        <dbReference type="SAM" id="Phobius"/>
    </source>
</evidence>
<dbReference type="AlphaFoldDB" id="A0A917KFB1"/>
<sequence>MDVTSFRAQREAAWRELDAHLRKARRFRNPQELARFIHLYRRAVRDLAVARTRFPAHPVTAYLNSLVTAAHNRLYRRERDGFGRVFRFWAADYPRLVRRLSGYIALAAAVSLAGILFAFAATYRLPLNAYRLLPPEIATQVQPEQAGPHAVDAPVLSSFIMTHNIQVSLYAFAGGVTGGLFTLYMMWQNGVMLGALAALFQRAGRSALFWSLILPHGVTELAAIFIAGGAGLRFAHALIHPGGRRRAEAVRQGAWEGMQLMFGVAAMLVVAGTIEGFVTPSRLPMGVKFAVAAATALLWAGYYGLAGRRSRRTDDHPA</sequence>
<feature type="transmembrane region" description="Helical" evidence="1">
    <location>
        <begin position="286"/>
        <end position="305"/>
    </location>
</feature>
<protein>
    <recommendedName>
        <fullName evidence="4">Membrane protein SpoIIM required for sporulation</fullName>
    </recommendedName>
</protein>
<gene>
    <name evidence="2" type="ORF">GCM10010885_17030</name>
</gene>
<proteinExistence type="predicted"/>
<dbReference type="RefSeq" id="WP_188882432.1">
    <property type="nucleotide sequence ID" value="NZ_BMOY01000026.1"/>
</dbReference>
<keyword evidence="1" id="KW-1133">Transmembrane helix</keyword>
<keyword evidence="1" id="KW-0812">Transmembrane</keyword>
<dbReference type="InterPro" id="IPR002798">
    <property type="entry name" value="SpoIIM-like"/>
</dbReference>
<evidence type="ECO:0000313" key="3">
    <source>
        <dbReference type="Proteomes" id="UP000637695"/>
    </source>
</evidence>
<keyword evidence="1" id="KW-0472">Membrane</keyword>
<reference evidence="2" key="2">
    <citation type="submission" date="2020-09" db="EMBL/GenBank/DDBJ databases">
        <authorList>
            <person name="Sun Q."/>
            <person name="Ohkuma M."/>
        </authorList>
    </citation>
    <scope>NUCLEOTIDE SEQUENCE</scope>
    <source>
        <strain evidence="2">JCM 18487</strain>
    </source>
</reference>
<dbReference type="EMBL" id="BMOY01000026">
    <property type="protein sequence ID" value="GGJ08505.1"/>
    <property type="molecule type" value="Genomic_DNA"/>
</dbReference>
<feature type="transmembrane region" description="Helical" evidence="1">
    <location>
        <begin position="207"/>
        <end position="232"/>
    </location>
</feature>
<feature type="transmembrane region" description="Helical" evidence="1">
    <location>
        <begin position="167"/>
        <end position="187"/>
    </location>
</feature>
<evidence type="ECO:0008006" key="4">
    <source>
        <dbReference type="Google" id="ProtNLM"/>
    </source>
</evidence>
<feature type="transmembrane region" description="Helical" evidence="1">
    <location>
        <begin position="253"/>
        <end position="274"/>
    </location>
</feature>
<reference evidence="2" key="1">
    <citation type="journal article" date="2014" name="Int. J. Syst. Evol. Microbiol.">
        <title>Complete genome sequence of Corynebacterium casei LMG S-19264T (=DSM 44701T), isolated from a smear-ripened cheese.</title>
        <authorList>
            <consortium name="US DOE Joint Genome Institute (JGI-PGF)"/>
            <person name="Walter F."/>
            <person name="Albersmeier A."/>
            <person name="Kalinowski J."/>
            <person name="Ruckert C."/>
        </authorList>
    </citation>
    <scope>NUCLEOTIDE SEQUENCE</scope>
    <source>
        <strain evidence="2">JCM 18487</strain>
    </source>
</reference>
<comment type="caution">
    <text evidence="2">The sequence shown here is derived from an EMBL/GenBank/DDBJ whole genome shotgun (WGS) entry which is preliminary data.</text>
</comment>
<dbReference type="Proteomes" id="UP000637695">
    <property type="component" value="Unassembled WGS sequence"/>
</dbReference>
<evidence type="ECO:0000313" key="2">
    <source>
        <dbReference type="EMBL" id="GGJ08505.1"/>
    </source>
</evidence>